<keyword evidence="2" id="KW-1185">Reference proteome</keyword>
<dbReference type="RefSeq" id="WP_186970986.1">
    <property type="nucleotide sequence ID" value="NZ_JACOOU010000001.1"/>
</dbReference>
<dbReference type="EMBL" id="JACOOU010000001">
    <property type="protein sequence ID" value="MBC5671247.1"/>
    <property type="molecule type" value="Genomic_DNA"/>
</dbReference>
<gene>
    <name evidence="1" type="ORF">H8S76_03225</name>
</gene>
<dbReference type="Pfam" id="PF18742">
    <property type="entry name" value="DpnII-MboI"/>
    <property type="match status" value="1"/>
</dbReference>
<evidence type="ECO:0000313" key="2">
    <source>
        <dbReference type="Proteomes" id="UP000654573"/>
    </source>
</evidence>
<dbReference type="Proteomes" id="UP000654573">
    <property type="component" value="Unassembled WGS sequence"/>
</dbReference>
<accession>A0ABR7F7S2</accession>
<protein>
    <submittedName>
        <fullName evidence="1">Uncharacterized protein</fullName>
    </submittedName>
</protein>
<comment type="caution">
    <text evidence="1">The sequence shown here is derived from an EMBL/GenBank/DDBJ whole genome shotgun (WGS) entry which is preliminary data.</text>
</comment>
<proteinExistence type="predicted"/>
<sequence>MLKAKEKLIFYLNSILSENDESPSQTVQFYIEKYLNNFYSFLEALREVSPHKRASLKAENLQEIRIENEYDLQHLLFAALKPLCLDARKEVTEDSGVGAVRSDIKIPSVNTVIEAKCTRKTMNLKKLTEEIEADIVHYDADYIYFYIYDREKIIKDKYTFEINFNRNFDGKVVRAVILQPVHM</sequence>
<organism evidence="1 2">
    <name type="scientific">Blautia celeris</name>
    <dbReference type="NCBI Taxonomy" id="2763026"/>
    <lineage>
        <taxon>Bacteria</taxon>
        <taxon>Bacillati</taxon>
        <taxon>Bacillota</taxon>
        <taxon>Clostridia</taxon>
        <taxon>Lachnospirales</taxon>
        <taxon>Lachnospiraceae</taxon>
        <taxon>Blautia</taxon>
    </lineage>
</organism>
<reference evidence="1 2" key="1">
    <citation type="submission" date="2020-08" db="EMBL/GenBank/DDBJ databases">
        <title>Genome public.</title>
        <authorList>
            <person name="Liu C."/>
            <person name="Sun Q."/>
        </authorList>
    </citation>
    <scope>NUCLEOTIDE SEQUENCE [LARGE SCALE GENOMIC DNA]</scope>
    <source>
        <strain evidence="1 2">NSJ-34</strain>
    </source>
</reference>
<evidence type="ECO:0000313" key="1">
    <source>
        <dbReference type="EMBL" id="MBC5671247.1"/>
    </source>
</evidence>
<name>A0ABR7F7S2_9FIRM</name>